<keyword evidence="2" id="KW-1185">Reference proteome</keyword>
<organism evidence="1 2">
    <name type="scientific">Entomophthora muscae</name>
    <dbReference type="NCBI Taxonomy" id="34485"/>
    <lineage>
        <taxon>Eukaryota</taxon>
        <taxon>Fungi</taxon>
        <taxon>Fungi incertae sedis</taxon>
        <taxon>Zoopagomycota</taxon>
        <taxon>Entomophthoromycotina</taxon>
        <taxon>Entomophthoromycetes</taxon>
        <taxon>Entomophthorales</taxon>
        <taxon>Entomophthoraceae</taxon>
        <taxon>Entomophthora</taxon>
    </lineage>
</organism>
<gene>
    <name evidence="1" type="ORF">DSO57_1000641</name>
</gene>
<protein>
    <submittedName>
        <fullName evidence="1">Uncharacterized protein</fullName>
    </submittedName>
</protein>
<reference evidence="1" key="1">
    <citation type="submission" date="2022-04" db="EMBL/GenBank/DDBJ databases">
        <title>Genome of the entomopathogenic fungus Entomophthora muscae.</title>
        <authorList>
            <person name="Elya C."/>
            <person name="Lovett B.R."/>
            <person name="Lee E."/>
            <person name="Macias A.M."/>
            <person name="Hajek A.E."/>
            <person name="De Bivort B.L."/>
            <person name="Kasson M.T."/>
            <person name="De Fine Licht H.H."/>
            <person name="Stajich J.E."/>
        </authorList>
    </citation>
    <scope>NUCLEOTIDE SEQUENCE</scope>
    <source>
        <strain evidence="1">Berkeley</strain>
    </source>
</reference>
<sequence>MDDHDKRLVLRPPQELQRQHSEGYDGGCQLKDDARETLVTSLEEDPDLILSYNQFLDRMNSATTPAGTKIQAYMGLIILLISPHPPFILAGLICLTQRRDNLETYIPQFLRLAEAAKIPDNISGLYFRNSLNPHHASLMRHHQCNLPNDKLLDIARGMDFSQSQGYHTGQPWNNKTPGASRPHLNMTPEEYQHHIGSRLCFYCHQSGHLYKNCASCSNGTQGATISALNNASQSYPIIDTTLCYHDHEVNTVALLDSGATLNYMECSLAEKLGVPIQGNS</sequence>
<name>A0ACC2S0F9_9FUNG</name>
<proteinExistence type="predicted"/>
<accession>A0ACC2S0F9</accession>
<dbReference type="Proteomes" id="UP001165960">
    <property type="component" value="Unassembled WGS sequence"/>
</dbReference>
<evidence type="ECO:0000313" key="1">
    <source>
        <dbReference type="EMBL" id="KAJ9055783.1"/>
    </source>
</evidence>
<evidence type="ECO:0000313" key="2">
    <source>
        <dbReference type="Proteomes" id="UP001165960"/>
    </source>
</evidence>
<comment type="caution">
    <text evidence="1">The sequence shown here is derived from an EMBL/GenBank/DDBJ whole genome shotgun (WGS) entry which is preliminary data.</text>
</comment>
<dbReference type="EMBL" id="QTSX02006391">
    <property type="protein sequence ID" value="KAJ9055783.1"/>
    <property type="molecule type" value="Genomic_DNA"/>
</dbReference>